<comment type="subcellular location">
    <subcellularLocation>
        <location evidence="1">Cell membrane</location>
        <topology evidence="1">Multi-pass membrane protein</topology>
    </subcellularLocation>
</comment>
<accession>A0A542ZEB2</accession>
<evidence type="ECO:0000256" key="6">
    <source>
        <dbReference type="SAM" id="Phobius"/>
    </source>
</evidence>
<evidence type="ECO:0000313" key="8">
    <source>
        <dbReference type="EMBL" id="TQL58685.1"/>
    </source>
</evidence>
<dbReference type="Proteomes" id="UP000319514">
    <property type="component" value="Unassembled WGS sequence"/>
</dbReference>
<gene>
    <name evidence="8" type="ORF">FB474_0019</name>
</gene>
<comment type="caution">
    <text evidence="8">The sequence shown here is derived from an EMBL/GenBank/DDBJ whole genome shotgun (WGS) entry which is preliminary data.</text>
</comment>
<name>A0A542ZEB2_9MICO</name>
<organism evidence="8 9">
    <name type="scientific">Oryzihumus leptocrescens</name>
    <dbReference type="NCBI Taxonomy" id="297536"/>
    <lineage>
        <taxon>Bacteria</taxon>
        <taxon>Bacillati</taxon>
        <taxon>Actinomycetota</taxon>
        <taxon>Actinomycetes</taxon>
        <taxon>Micrococcales</taxon>
        <taxon>Intrasporangiaceae</taxon>
        <taxon>Oryzihumus</taxon>
    </lineage>
</organism>
<keyword evidence="2" id="KW-1003">Cell membrane</keyword>
<dbReference type="AlphaFoldDB" id="A0A542ZEB2"/>
<keyword evidence="9" id="KW-1185">Reference proteome</keyword>
<keyword evidence="4 6" id="KW-1133">Transmembrane helix</keyword>
<dbReference type="EMBL" id="VFOQ01000001">
    <property type="protein sequence ID" value="TQL58685.1"/>
    <property type="molecule type" value="Genomic_DNA"/>
</dbReference>
<proteinExistence type="predicted"/>
<evidence type="ECO:0000256" key="2">
    <source>
        <dbReference type="ARBA" id="ARBA00022475"/>
    </source>
</evidence>
<evidence type="ECO:0000256" key="4">
    <source>
        <dbReference type="ARBA" id="ARBA00022989"/>
    </source>
</evidence>
<feature type="transmembrane region" description="Helical" evidence="6">
    <location>
        <begin position="6"/>
        <end position="24"/>
    </location>
</feature>
<dbReference type="InterPro" id="IPR027379">
    <property type="entry name" value="CLS_N"/>
</dbReference>
<keyword evidence="5 6" id="KW-0472">Membrane</keyword>
<evidence type="ECO:0000256" key="3">
    <source>
        <dbReference type="ARBA" id="ARBA00022692"/>
    </source>
</evidence>
<evidence type="ECO:0000256" key="5">
    <source>
        <dbReference type="ARBA" id="ARBA00023136"/>
    </source>
</evidence>
<dbReference type="Pfam" id="PF13396">
    <property type="entry name" value="PLDc_N"/>
    <property type="match status" value="1"/>
</dbReference>
<feature type="domain" description="Cardiolipin synthase N-terminal" evidence="7">
    <location>
        <begin position="15"/>
        <end position="59"/>
    </location>
</feature>
<dbReference type="RefSeq" id="WP_185745959.1">
    <property type="nucleotide sequence ID" value="NZ_BAAAKX010000006.1"/>
</dbReference>
<protein>
    <submittedName>
        <fullName evidence="8">Phospholipase D-like protein</fullName>
    </submittedName>
</protein>
<feature type="transmembrane region" description="Helical" evidence="6">
    <location>
        <begin position="36"/>
        <end position="57"/>
    </location>
</feature>
<evidence type="ECO:0000256" key="1">
    <source>
        <dbReference type="ARBA" id="ARBA00004651"/>
    </source>
</evidence>
<evidence type="ECO:0000259" key="7">
    <source>
        <dbReference type="Pfam" id="PF13396"/>
    </source>
</evidence>
<sequence length="65" mass="7342">MDAGPVVVGVAAVAFWGYCLWDFTRTDERDMRTFTRPVWVVVLVLGSTVGALLWFFAGRPQPPRR</sequence>
<evidence type="ECO:0000313" key="9">
    <source>
        <dbReference type="Proteomes" id="UP000319514"/>
    </source>
</evidence>
<keyword evidence="3 6" id="KW-0812">Transmembrane</keyword>
<dbReference type="GO" id="GO:0005886">
    <property type="term" value="C:plasma membrane"/>
    <property type="evidence" value="ECO:0007669"/>
    <property type="project" value="UniProtKB-SubCell"/>
</dbReference>
<reference evidence="8 9" key="1">
    <citation type="submission" date="2019-06" db="EMBL/GenBank/DDBJ databases">
        <title>Sequencing the genomes of 1000 actinobacteria strains.</title>
        <authorList>
            <person name="Klenk H.-P."/>
        </authorList>
    </citation>
    <scope>NUCLEOTIDE SEQUENCE [LARGE SCALE GENOMIC DNA]</scope>
    <source>
        <strain evidence="8 9">DSM 18082</strain>
    </source>
</reference>